<gene>
    <name evidence="1" type="ORF">VDGE_30673</name>
</gene>
<organism evidence="1 2">
    <name type="scientific">Verticillium dahliae</name>
    <name type="common">Verticillium wilt</name>
    <dbReference type="NCBI Taxonomy" id="27337"/>
    <lineage>
        <taxon>Eukaryota</taxon>
        <taxon>Fungi</taxon>
        <taxon>Dikarya</taxon>
        <taxon>Ascomycota</taxon>
        <taxon>Pezizomycotina</taxon>
        <taxon>Sordariomycetes</taxon>
        <taxon>Hypocreomycetidae</taxon>
        <taxon>Glomerellales</taxon>
        <taxon>Plectosphaerellaceae</taxon>
        <taxon>Verticillium</taxon>
    </lineage>
</organism>
<dbReference type="Proteomes" id="UP000288725">
    <property type="component" value="Chromosome 1"/>
</dbReference>
<evidence type="ECO:0000313" key="2">
    <source>
        <dbReference type="Proteomes" id="UP000288725"/>
    </source>
</evidence>
<comment type="caution">
    <text evidence="1">The sequence shown here is derived from an EMBL/GenBank/DDBJ whole genome shotgun (WGS) entry which is preliminary data.</text>
</comment>
<evidence type="ECO:0000313" key="1">
    <source>
        <dbReference type="EMBL" id="RXG43998.1"/>
    </source>
</evidence>
<sequence>MEVRKTTRPSPHLPGKTPEINVSAQLHHRLDDDRCRTQSVDAVKRRCRGQLFDLVTKKAKLKGGSASPSTLQRLVDNATAALPSWTLNLAHCWANSGAEMHTMVLVRALHTLHLLRIYSMTYKSAALSSPDPSFRLIVTTVSVIQYIQGVDAVMIFETTLTADAAVASR</sequence>
<proteinExistence type="predicted"/>
<protein>
    <submittedName>
        <fullName evidence="1">Uncharacterized protein</fullName>
    </submittedName>
</protein>
<reference evidence="1 2" key="1">
    <citation type="submission" date="2018-12" db="EMBL/GenBank/DDBJ databases">
        <title>Genome of Verticillium dahliae isolate Getta Getta.</title>
        <authorList>
            <person name="Gardiner D.M."/>
        </authorList>
    </citation>
    <scope>NUCLEOTIDE SEQUENCE [LARGE SCALE GENOMIC DNA]</scope>
    <source>
        <strain evidence="1 2">Getta Getta</strain>
    </source>
</reference>
<dbReference type="AlphaFoldDB" id="A0A444RSE0"/>
<accession>A0A444RSE0</accession>
<dbReference type="EMBL" id="RSDZ01000098">
    <property type="protein sequence ID" value="RXG43998.1"/>
    <property type="molecule type" value="Genomic_DNA"/>
</dbReference>
<name>A0A444RSE0_VERDA</name>